<organism evidence="1 2">
    <name type="scientific">Klebsiella pneumoniae</name>
    <dbReference type="NCBI Taxonomy" id="573"/>
    <lineage>
        <taxon>Bacteria</taxon>
        <taxon>Pseudomonadati</taxon>
        <taxon>Pseudomonadota</taxon>
        <taxon>Gammaproteobacteria</taxon>
        <taxon>Enterobacterales</taxon>
        <taxon>Enterobacteriaceae</taxon>
        <taxon>Klebsiella/Raoultella group</taxon>
        <taxon>Klebsiella</taxon>
        <taxon>Klebsiella pneumoniae complex</taxon>
    </lineage>
</organism>
<evidence type="ECO:0000313" key="1">
    <source>
        <dbReference type="EMBL" id="RRE44072.1"/>
    </source>
</evidence>
<accession>A0A3P2EI84</accession>
<evidence type="ECO:0000313" key="2">
    <source>
        <dbReference type="Proteomes" id="UP000272440"/>
    </source>
</evidence>
<sequence>MKGAFWYTTLKCRPFNLAKALTVIRLRSPEDEHALSPATPSSTIASLFSTMENADKTSTPRVIVNY</sequence>
<dbReference type="Proteomes" id="UP000272440">
    <property type="component" value="Unassembled WGS sequence"/>
</dbReference>
<dbReference type="AlphaFoldDB" id="A0A3P2EI84"/>
<name>A0A3P2EI84_KLEPN</name>
<proteinExistence type="predicted"/>
<reference evidence="1 2" key="1">
    <citation type="journal article" date="2019" name="Antimicrob. Agents Chemother.">
        <title>Applying Rapid Whole Genome Sequencing to Predict Phenotypic Antimicrobial Susceptibility Testing Results Among Carbapenem-Resistant Klebsiella pneumoniae Clinical Isolates.</title>
        <authorList>
            <person name="Tamma P.D."/>
            <person name="Fan Y."/>
            <person name="Bergman Y."/>
            <person name="Pertea G."/>
            <person name="Kazmi A."/>
            <person name="Lewis S."/>
            <person name="Carroll K.C."/>
            <person name="Schatz M.C."/>
            <person name="Timp W."/>
            <person name="Simner P.J."/>
        </authorList>
    </citation>
    <scope>NUCLEOTIDE SEQUENCE [LARGE SCALE GENOMIC DNA]</scope>
    <source>
        <strain evidence="1 2">KLPN_33</strain>
    </source>
</reference>
<dbReference type="EMBL" id="RCZY01000002">
    <property type="protein sequence ID" value="RRE44072.1"/>
    <property type="molecule type" value="Genomic_DNA"/>
</dbReference>
<comment type="caution">
    <text evidence="1">The sequence shown here is derived from an EMBL/GenBank/DDBJ whole genome shotgun (WGS) entry which is preliminary data.</text>
</comment>
<protein>
    <submittedName>
        <fullName evidence="1">Uncharacterized protein</fullName>
    </submittedName>
</protein>
<gene>
    <name evidence="1" type="ORF">EAO28_26380</name>
</gene>